<reference evidence="2 3" key="1">
    <citation type="submission" date="2016-10" db="EMBL/GenBank/DDBJ databases">
        <authorList>
            <person name="de Groot N.N."/>
        </authorList>
    </citation>
    <scope>NUCLEOTIDE SEQUENCE [LARGE SCALE GENOMIC DNA]</scope>
    <source>
        <strain evidence="2 3">DSM 23842</strain>
    </source>
</reference>
<dbReference type="RefSeq" id="WP_092135631.1">
    <property type="nucleotide sequence ID" value="NZ_FNQK01000017.1"/>
</dbReference>
<evidence type="ECO:0000313" key="3">
    <source>
        <dbReference type="Proteomes" id="UP000198846"/>
    </source>
</evidence>
<evidence type="ECO:0008006" key="4">
    <source>
        <dbReference type="Google" id="ProtNLM"/>
    </source>
</evidence>
<dbReference type="EMBL" id="FNQK01000017">
    <property type="protein sequence ID" value="SEA53449.1"/>
    <property type="molecule type" value="Genomic_DNA"/>
</dbReference>
<protein>
    <recommendedName>
        <fullName evidence="4">LPXTG-motif cell wall anchor domain-containing protein</fullName>
    </recommendedName>
</protein>
<evidence type="ECO:0000313" key="2">
    <source>
        <dbReference type="EMBL" id="SEA53449.1"/>
    </source>
</evidence>
<dbReference type="AlphaFoldDB" id="A0A1H4BZC6"/>
<dbReference type="OrthoDB" id="1454197at2"/>
<keyword evidence="3" id="KW-1185">Reference proteome</keyword>
<keyword evidence="1" id="KW-1133">Transmembrane helix</keyword>
<keyword evidence="1" id="KW-0812">Transmembrane</keyword>
<sequence>MNKTVKTILMVAGVGLLAYGVYTMIAPEAAINIGPLSVEAQDNTNAYITIGLGVVALVASFLAGKKA</sequence>
<feature type="transmembrane region" description="Helical" evidence="1">
    <location>
        <begin position="7"/>
        <end position="26"/>
    </location>
</feature>
<organism evidence="2 3">
    <name type="scientific">Bizionia paragorgiae</name>
    <dbReference type="NCBI Taxonomy" id="283786"/>
    <lineage>
        <taxon>Bacteria</taxon>
        <taxon>Pseudomonadati</taxon>
        <taxon>Bacteroidota</taxon>
        <taxon>Flavobacteriia</taxon>
        <taxon>Flavobacteriales</taxon>
        <taxon>Flavobacteriaceae</taxon>
        <taxon>Bizionia</taxon>
    </lineage>
</organism>
<proteinExistence type="predicted"/>
<accession>A0A1H4BZC6</accession>
<name>A0A1H4BZC6_BIZPA</name>
<feature type="transmembrane region" description="Helical" evidence="1">
    <location>
        <begin position="46"/>
        <end position="64"/>
    </location>
</feature>
<gene>
    <name evidence="2" type="ORF">SAMN04487990_11719</name>
</gene>
<dbReference type="Proteomes" id="UP000198846">
    <property type="component" value="Unassembled WGS sequence"/>
</dbReference>
<keyword evidence="1" id="KW-0472">Membrane</keyword>
<evidence type="ECO:0000256" key="1">
    <source>
        <dbReference type="SAM" id="Phobius"/>
    </source>
</evidence>